<dbReference type="InterPro" id="IPR001188">
    <property type="entry name" value="Sperm_putr-bd"/>
</dbReference>
<dbReference type="PROSITE" id="PS51318">
    <property type="entry name" value="TAT"/>
    <property type="match status" value="1"/>
</dbReference>
<dbReference type="PRINTS" id="PR00909">
    <property type="entry name" value="SPERMDNBNDNG"/>
</dbReference>
<dbReference type="eggNOG" id="COG0687">
    <property type="taxonomic scope" value="Bacteria"/>
</dbReference>
<accession>R4Z1L8</accession>
<dbReference type="Gene3D" id="3.40.190.10">
    <property type="entry name" value="Periplasmic binding protein-like II"/>
    <property type="match status" value="2"/>
</dbReference>
<protein>
    <submittedName>
        <fullName evidence="5">Extracellular solute-binding protein, family 1</fullName>
    </submittedName>
</protein>
<dbReference type="InterPro" id="IPR006311">
    <property type="entry name" value="TAT_signal"/>
</dbReference>
<evidence type="ECO:0000313" key="5">
    <source>
        <dbReference type="EMBL" id="CCM64628.1"/>
    </source>
</evidence>
<proteinExistence type="predicted"/>
<name>R4Z1L8_9ACTN</name>
<comment type="caution">
    <text evidence="5">The sequence shown here is derived from an EMBL/GenBank/DDBJ whole genome shotgun (WGS) entry which is preliminary data.</text>
</comment>
<dbReference type="SUPFAM" id="SSF53850">
    <property type="entry name" value="Periplasmic binding protein-like II"/>
    <property type="match status" value="1"/>
</dbReference>
<dbReference type="HOGENOM" id="CLU_026974_1_2_11"/>
<dbReference type="OrthoDB" id="9813777at2"/>
<dbReference type="EMBL" id="CANL01000038">
    <property type="protein sequence ID" value="CCM64628.1"/>
    <property type="molecule type" value="Genomic_DNA"/>
</dbReference>
<evidence type="ECO:0000313" key="6">
    <source>
        <dbReference type="Proteomes" id="UP000018291"/>
    </source>
</evidence>
<evidence type="ECO:0000256" key="1">
    <source>
        <dbReference type="ARBA" id="ARBA00004418"/>
    </source>
</evidence>
<dbReference type="CDD" id="cd13590">
    <property type="entry name" value="PBP2_PotD_PotF_like"/>
    <property type="match status" value="1"/>
</dbReference>
<keyword evidence="6" id="KW-1185">Reference proteome</keyword>
<dbReference type="Proteomes" id="UP000018291">
    <property type="component" value="Unassembled WGS sequence"/>
</dbReference>
<reference evidence="5 6" key="1">
    <citation type="journal article" date="2013" name="ISME J.">
        <title>Metabolic model for the filamentous 'Candidatus Microthrix parvicella' based on genomic and metagenomic analyses.</title>
        <authorList>
            <person name="Jon McIlroy S."/>
            <person name="Kristiansen R."/>
            <person name="Albertsen M."/>
            <person name="Michael Karst S."/>
            <person name="Rossetti S."/>
            <person name="Lund Nielsen J."/>
            <person name="Tandoi V."/>
            <person name="James Seviour R."/>
            <person name="Nielsen P.H."/>
        </authorList>
    </citation>
    <scope>NUCLEOTIDE SEQUENCE [LARGE SCALE GENOMIC DNA]</scope>
    <source>
        <strain evidence="5 6">RN1</strain>
    </source>
</reference>
<sequence length="391" mass="42515">MTDDSTNATRQFAQANWSRRRFLGGGAALSGGLMLGPTLLAGCGGDSKTTASGADQNSGGKTLRISNWPLYMAEGFNAKFEKETGYKVSYKENFQDNEVWFAANKDALAANQDIGADLVIPTNFMTARLINLGWLTKLDHAAIPNMANVRPELIDGAWDPGAVYSMPYFSGFVGMAYNKAETGRKITSVDDLWDPKFKGRVSMFSDMQDGLGMILKSQGIDLTDVTLDQVQAAADLVAEKNQGGQIRRFTGNDFQDDLTSGNVIVAQVYSGDVAQLQEDNPDIEFLVPEGGCSMFVDTMVAPITTHNLKGAEAWMNFVYDRDNYASLTDFVQYIPVLTDMDDALAKVNPELVDNPLVNPSPEMLAKAQEWGPLKEAEEAAMIKAYAEVTGG</sequence>
<organism evidence="5 6">
    <name type="scientific">Candidatus Neomicrothrix parvicella RN1</name>
    <dbReference type="NCBI Taxonomy" id="1229780"/>
    <lineage>
        <taxon>Bacteria</taxon>
        <taxon>Bacillati</taxon>
        <taxon>Actinomycetota</taxon>
        <taxon>Acidimicrobiia</taxon>
        <taxon>Acidimicrobiales</taxon>
        <taxon>Microthrixaceae</taxon>
        <taxon>Candidatus Neomicrothrix</taxon>
    </lineage>
</organism>
<evidence type="ECO:0000256" key="3">
    <source>
        <dbReference type="ARBA" id="ARBA00022729"/>
    </source>
</evidence>
<dbReference type="AlphaFoldDB" id="R4Z1L8"/>
<dbReference type="Pfam" id="PF13416">
    <property type="entry name" value="SBP_bac_8"/>
    <property type="match status" value="1"/>
</dbReference>
<dbReference type="PANTHER" id="PTHR30222">
    <property type="entry name" value="SPERMIDINE/PUTRESCINE-BINDING PERIPLASMIC PROTEIN"/>
    <property type="match status" value="1"/>
</dbReference>
<comment type="subcellular location">
    <subcellularLocation>
        <location evidence="1">Periplasm</location>
    </subcellularLocation>
</comment>
<dbReference type="PANTHER" id="PTHR30222:SF17">
    <property type="entry name" value="SPERMIDINE_PUTRESCINE-BINDING PERIPLASMIC PROTEIN"/>
    <property type="match status" value="1"/>
</dbReference>
<evidence type="ECO:0000256" key="4">
    <source>
        <dbReference type="ARBA" id="ARBA00022764"/>
    </source>
</evidence>
<dbReference type="RefSeq" id="WP_012228842.1">
    <property type="nucleotide sequence ID" value="NZ_HG422565.1"/>
</dbReference>
<gene>
    <name evidence="5" type="ORF">BN381_430024</name>
</gene>
<evidence type="ECO:0000256" key="2">
    <source>
        <dbReference type="ARBA" id="ARBA00022448"/>
    </source>
</evidence>
<dbReference type="STRING" id="1229780.BN381_430024"/>
<dbReference type="GO" id="GO:0042597">
    <property type="term" value="C:periplasmic space"/>
    <property type="evidence" value="ECO:0007669"/>
    <property type="project" value="UniProtKB-SubCell"/>
</dbReference>
<keyword evidence="3" id="KW-0732">Signal</keyword>
<dbReference type="GO" id="GO:0015846">
    <property type="term" value="P:polyamine transport"/>
    <property type="evidence" value="ECO:0007669"/>
    <property type="project" value="InterPro"/>
</dbReference>
<keyword evidence="2" id="KW-0813">Transport</keyword>
<keyword evidence="4" id="KW-0574">Periplasm</keyword>
<dbReference type="GO" id="GO:0019808">
    <property type="term" value="F:polyamine binding"/>
    <property type="evidence" value="ECO:0007669"/>
    <property type="project" value="InterPro"/>
</dbReference>
<dbReference type="InterPro" id="IPR006059">
    <property type="entry name" value="SBP"/>
</dbReference>